<reference evidence="3 4" key="1">
    <citation type="submission" date="2012-10" db="EMBL/GenBank/DDBJ databases">
        <title>Draft Genome Sequence of Paenibacillus popilliae ATCC 14706T.</title>
        <authorList>
            <person name="Iiyama K."/>
            <person name="Mori K."/>
            <person name="Mon H."/>
            <person name="Chieda Y."/>
            <person name="Lee J.M."/>
            <person name="Kusakabe T."/>
            <person name="Tashiro K."/>
            <person name="Asano S."/>
            <person name="Yasunaga-Aoki C."/>
            <person name="Shimizu S."/>
        </authorList>
    </citation>
    <scope>NUCLEOTIDE SEQUENCE [LARGE SCALE GENOMIC DNA]</scope>
    <source>
        <strain evidence="3 4">ATCC 14706</strain>
    </source>
</reference>
<evidence type="ECO:0000256" key="1">
    <source>
        <dbReference type="SAM" id="Phobius"/>
    </source>
</evidence>
<evidence type="ECO:0000259" key="2">
    <source>
        <dbReference type="Pfam" id="PF13586"/>
    </source>
</evidence>
<comment type="caution">
    <text evidence="3">The sequence shown here is derived from an EMBL/GenBank/DDBJ whole genome shotgun (WGS) entry which is preliminary data.</text>
</comment>
<dbReference type="Pfam" id="PF13586">
    <property type="entry name" value="DDE_Tnp_1_2"/>
    <property type="match status" value="1"/>
</dbReference>
<dbReference type="PANTHER" id="PTHR30007:SF1">
    <property type="entry name" value="BLR1914 PROTEIN"/>
    <property type="match status" value="1"/>
</dbReference>
<feature type="domain" description="Transposase DDE" evidence="2">
    <location>
        <begin position="1"/>
        <end position="86"/>
    </location>
</feature>
<dbReference type="PANTHER" id="PTHR30007">
    <property type="entry name" value="PHP DOMAIN PROTEIN"/>
    <property type="match status" value="1"/>
</dbReference>
<feature type="transmembrane region" description="Helical" evidence="1">
    <location>
        <begin position="65"/>
        <end position="85"/>
    </location>
</feature>
<gene>
    <name evidence="3" type="ORF">PPOP_2121</name>
</gene>
<name>M9LQ31_PAEPP</name>
<evidence type="ECO:0000313" key="4">
    <source>
        <dbReference type="Proteomes" id="UP000029453"/>
    </source>
</evidence>
<dbReference type="EMBL" id="BALG01000133">
    <property type="protein sequence ID" value="GAC42761.1"/>
    <property type="molecule type" value="Genomic_DNA"/>
</dbReference>
<dbReference type="InterPro" id="IPR025668">
    <property type="entry name" value="Tnp_DDE_dom"/>
</dbReference>
<dbReference type="Proteomes" id="UP000029453">
    <property type="component" value="Unassembled WGS sequence"/>
</dbReference>
<protein>
    <submittedName>
        <fullName evidence="3">Transposase and inactivated derivative</fullName>
    </submittedName>
</protein>
<evidence type="ECO:0000313" key="3">
    <source>
        <dbReference type="EMBL" id="GAC42761.1"/>
    </source>
</evidence>
<keyword evidence="1" id="KW-0812">Transmembrane</keyword>
<proteinExistence type="predicted"/>
<keyword evidence="4" id="KW-1185">Reference proteome</keyword>
<organism evidence="3 4">
    <name type="scientific">Paenibacillus popilliae ATCC 14706</name>
    <dbReference type="NCBI Taxonomy" id="1212764"/>
    <lineage>
        <taxon>Bacteria</taxon>
        <taxon>Bacillati</taxon>
        <taxon>Bacillota</taxon>
        <taxon>Bacilli</taxon>
        <taxon>Bacillales</taxon>
        <taxon>Paenibacillaceae</taxon>
        <taxon>Paenibacillus</taxon>
    </lineage>
</organism>
<sequence length="121" mass="14421">MIADRGYDMNNILELIEKQQATAVIPSRKHRKIQRTCDWWLYKERHLVECLFNKRKHYRRLATRYDKLSCTFAAFLSLASILLWLKTKAAQMEHAIKKEISVRIGEDEVFYTSLKSVLPQY</sequence>
<dbReference type="AlphaFoldDB" id="M9LQ31"/>
<accession>M9LQ31</accession>
<keyword evidence="1" id="KW-0472">Membrane</keyword>
<keyword evidence="1" id="KW-1133">Transmembrane helix</keyword>